<dbReference type="Proteomes" id="UP000266861">
    <property type="component" value="Unassembled WGS sequence"/>
</dbReference>
<evidence type="ECO:0000313" key="1">
    <source>
        <dbReference type="EMBL" id="RHZ90158.1"/>
    </source>
</evidence>
<reference evidence="1 2" key="1">
    <citation type="submission" date="2018-08" db="EMBL/GenBank/DDBJ databases">
        <title>Genome and evolution of the arbuscular mycorrhizal fungus Diversispora epigaea (formerly Glomus versiforme) and its bacterial endosymbionts.</title>
        <authorList>
            <person name="Sun X."/>
            <person name="Fei Z."/>
            <person name="Harrison M."/>
        </authorList>
    </citation>
    <scope>NUCLEOTIDE SEQUENCE [LARGE SCALE GENOMIC DNA]</scope>
    <source>
        <strain evidence="1 2">IT104</strain>
    </source>
</reference>
<protein>
    <submittedName>
        <fullName evidence="1">Uncharacterized protein</fullName>
    </submittedName>
</protein>
<dbReference type="EMBL" id="PQFF01000004">
    <property type="protein sequence ID" value="RHZ90158.1"/>
    <property type="molecule type" value="Genomic_DNA"/>
</dbReference>
<dbReference type="AlphaFoldDB" id="A0A397JT67"/>
<proteinExistence type="predicted"/>
<name>A0A397JT67_9GLOM</name>
<keyword evidence="2" id="KW-1185">Reference proteome</keyword>
<gene>
    <name evidence="1" type="ORF">Glove_5g11</name>
</gene>
<evidence type="ECO:0000313" key="2">
    <source>
        <dbReference type="Proteomes" id="UP000266861"/>
    </source>
</evidence>
<comment type="caution">
    <text evidence="1">The sequence shown here is derived from an EMBL/GenBank/DDBJ whole genome shotgun (WGS) entry which is preliminary data.</text>
</comment>
<accession>A0A397JT67</accession>
<sequence length="61" mass="6855">MEGAYIEILNHNLHLLNDTLQLQSDFGSDFGSDPGSDSDDFSLMRSNFATKDSENYLYTFG</sequence>
<organism evidence="1 2">
    <name type="scientific">Diversispora epigaea</name>
    <dbReference type="NCBI Taxonomy" id="1348612"/>
    <lineage>
        <taxon>Eukaryota</taxon>
        <taxon>Fungi</taxon>
        <taxon>Fungi incertae sedis</taxon>
        <taxon>Mucoromycota</taxon>
        <taxon>Glomeromycotina</taxon>
        <taxon>Glomeromycetes</taxon>
        <taxon>Diversisporales</taxon>
        <taxon>Diversisporaceae</taxon>
        <taxon>Diversispora</taxon>
    </lineage>
</organism>